<proteinExistence type="predicted"/>
<dbReference type="RefSeq" id="WP_064145722.1">
    <property type="nucleotide sequence ID" value="NZ_CP048108.1"/>
</dbReference>
<dbReference type="EMBL" id="CP048108">
    <property type="protein sequence ID" value="QHS44639.1"/>
    <property type="molecule type" value="Genomic_DNA"/>
</dbReference>
<dbReference type="Proteomes" id="UP000464389">
    <property type="component" value="Chromosome"/>
</dbReference>
<dbReference type="InterPro" id="IPR008840">
    <property type="entry name" value="Sipho_Gp157"/>
</dbReference>
<dbReference type="Pfam" id="PF05565">
    <property type="entry name" value="Sipho_Gp157"/>
    <property type="match status" value="1"/>
</dbReference>
<name>A0A2J4VBV9_9ENTR</name>
<organism evidence="1 2">
    <name type="scientific">Klebsiella michiganensis</name>
    <dbReference type="NCBI Taxonomy" id="1134687"/>
    <lineage>
        <taxon>Bacteria</taxon>
        <taxon>Pseudomonadati</taxon>
        <taxon>Pseudomonadota</taxon>
        <taxon>Gammaproteobacteria</taxon>
        <taxon>Enterobacterales</taxon>
        <taxon>Enterobacteriaceae</taxon>
        <taxon>Klebsiella/Raoultella group</taxon>
        <taxon>Klebsiella</taxon>
    </lineage>
</organism>
<dbReference type="AlphaFoldDB" id="A0A2J4VBV9"/>
<gene>
    <name evidence="1" type="ORF">GW952_02935</name>
</gene>
<protein>
    <submittedName>
        <fullName evidence="1">Siphovirus Gp157 family protein</fullName>
    </submittedName>
</protein>
<reference evidence="1 2" key="1">
    <citation type="submission" date="2020-01" db="EMBL/GenBank/DDBJ databases">
        <title>Bactrocera dorsalis gut bacteria genome.</title>
        <authorList>
            <person name="Zhang H."/>
            <person name="Cai Z."/>
        </authorList>
    </citation>
    <scope>NUCLEOTIDE SEQUENCE [LARGE SCALE GENOMIC DNA]</scope>
    <source>
        <strain evidence="1 2">BD177</strain>
    </source>
</reference>
<evidence type="ECO:0000313" key="2">
    <source>
        <dbReference type="Proteomes" id="UP000464389"/>
    </source>
</evidence>
<accession>A0A2J4VBV9</accession>
<evidence type="ECO:0000313" key="1">
    <source>
        <dbReference type="EMBL" id="QHS44639.1"/>
    </source>
</evidence>
<sequence>MTSTTAIAIAADMSKLQALLENEDGSGLSPEMIADTMEGLELQLGDKLDAVFVHVRNLEGLAKTCDEEAKRLAARKKSFEGKITNLKKYVLQCLLAAGQDTVKTAKNTFTARKGAINVVIDNDELLPDELVTVQTLVTPDKKAIKEAIESAQAAAAQITADGGEIPEELLNPVPGAHLEIGERSLQVR</sequence>